<dbReference type="AlphaFoldDB" id="A0A930N0R1"/>
<protein>
    <submittedName>
        <fullName evidence="1">Clostripain family protein</fullName>
    </submittedName>
</protein>
<dbReference type="RefSeq" id="WP_273158699.1">
    <property type="nucleotide sequence ID" value="NZ_JABZSJ010000010.1"/>
</dbReference>
<sequence>MKHSFQYLFSVGQRTLKTFNSIAILLLMLTSATLISCSKEDPEPTDDDFTKEKTIFVYMPWTGTKQNLYDFFVYNIEDMKRGIVEQHGLKSTNLLVLIANSSTKSHLMRITYRNGKCYNDTLKVYNEGAMNTADKMASLLNKVVEIAPAPTYSMIVGSHGVGWIYASSTSAHIRNRIAADRDRNEALGLPITRQTRYFGGSDIQMDIDALANGIRRSRLQHLQFLLFDDCYMANIETAYELNRVTDYLIGCPTEIMGHGMPYRQMWKFLSPTKPDYKSVVDAFYTFYSNYAIGQNKYHYGTISVTDCSKVDAMMNVLSSIHRKYKIGKAVSSDLQVLDGYVPEVFFDFGDYIRRLCSRDVELTKKFDAALTELVPYEAHTEYYFSSLTNAGEHRINTCSGLTISAPSTNTMVVKSKPKSHFYALFR</sequence>
<gene>
    <name evidence="1" type="ORF">HXN26_03315</name>
</gene>
<dbReference type="PANTHER" id="PTHR37835:SF1">
    <property type="entry name" value="ALPHA-CLOSTRIPAIN"/>
    <property type="match status" value="1"/>
</dbReference>
<evidence type="ECO:0000313" key="2">
    <source>
        <dbReference type="Proteomes" id="UP000771736"/>
    </source>
</evidence>
<comment type="caution">
    <text evidence="1">The sequence shown here is derived from an EMBL/GenBank/DDBJ whole genome shotgun (WGS) entry which is preliminary data.</text>
</comment>
<dbReference type="Proteomes" id="UP000771736">
    <property type="component" value="Unassembled WGS sequence"/>
</dbReference>
<dbReference type="EMBL" id="JABZSJ010000010">
    <property type="protein sequence ID" value="MBF1383877.1"/>
    <property type="molecule type" value="Genomic_DNA"/>
</dbReference>
<dbReference type="PANTHER" id="PTHR37835">
    <property type="entry name" value="ALPHA-CLOSTRIPAIN"/>
    <property type="match status" value="1"/>
</dbReference>
<reference evidence="1" key="1">
    <citation type="submission" date="2020-04" db="EMBL/GenBank/DDBJ databases">
        <title>Deep metagenomics examines the oral microbiome during advanced dental caries in children, revealing novel taxa and co-occurrences with host molecules.</title>
        <authorList>
            <person name="Baker J.L."/>
            <person name="Morton J.T."/>
            <person name="Dinis M."/>
            <person name="Alvarez R."/>
            <person name="Tran N.C."/>
            <person name="Knight R."/>
            <person name="Edlund A."/>
        </authorList>
    </citation>
    <scope>NUCLEOTIDE SEQUENCE</scope>
    <source>
        <strain evidence="1">JCVI_44_bin.5</strain>
    </source>
</reference>
<accession>A0A930N0R1</accession>
<dbReference type="Pfam" id="PF03415">
    <property type="entry name" value="Peptidase_C11"/>
    <property type="match status" value="1"/>
</dbReference>
<dbReference type="InterPro" id="IPR005077">
    <property type="entry name" value="Peptidase_C11"/>
</dbReference>
<dbReference type="Gene3D" id="3.40.50.11970">
    <property type="match status" value="1"/>
</dbReference>
<evidence type="ECO:0000313" key="1">
    <source>
        <dbReference type="EMBL" id="MBF1383877.1"/>
    </source>
</evidence>
<proteinExistence type="predicted"/>
<name>A0A930N0R1_9BACT</name>
<organism evidence="1 2">
    <name type="scientific">Prevotella aurantiaca</name>
    <dbReference type="NCBI Taxonomy" id="596085"/>
    <lineage>
        <taxon>Bacteria</taxon>
        <taxon>Pseudomonadati</taxon>
        <taxon>Bacteroidota</taxon>
        <taxon>Bacteroidia</taxon>
        <taxon>Bacteroidales</taxon>
        <taxon>Prevotellaceae</taxon>
        <taxon>Prevotella</taxon>
    </lineage>
</organism>